<sequence>MPLNVPGILVPLHLLIAPRLVIPSIIIKGQPLDFRELRKAGYRGAVFDKDNCLTIPHRDQLVPELKDAWKECRDTFGEGNVLVVSNSAGTRLDPGEIQAESVTHHLSVPVLRHKSFKPAYSCIKAVRRYFTSLPKPIEDHELIVVGDRIFTDVVLANRMARGKANGQERDGPLSVWTDGVWERESMVLRGLERKIMELAKSWVHRKAPLGDATTRSEYQRFVRDLPPPEVKEKPGLFSRFLGSIRGV</sequence>
<dbReference type="EMBL" id="JANAWD010000327">
    <property type="protein sequence ID" value="KAJ3481331.1"/>
    <property type="molecule type" value="Genomic_DNA"/>
</dbReference>
<dbReference type="Proteomes" id="UP001212997">
    <property type="component" value="Unassembled WGS sequence"/>
</dbReference>
<dbReference type="GO" id="GO:0008962">
    <property type="term" value="F:phosphatidylglycerophosphatase activity"/>
    <property type="evidence" value="ECO:0007669"/>
    <property type="project" value="InterPro"/>
</dbReference>
<dbReference type="SUPFAM" id="SSF56784">
    <property type="entry name" value="HAD-like"/>
    <property type="match status" value="1"/>
</dbReference>
<evidence type="ECO:0000313" key="1">
    <source>
        <dbReference type="EMBL" id="KAJ3481331.1"/>
    </source>
</evidence>
<organism evidence="1 2">
    <name type="scientific">Meripilus lineatus</name>
    <dbReference type="NCBI Taxonomy" id="2056292"/>
    <lineage>
        <taxon>Eukaryota</taxon>
        <taxon>Fungi</taxon>
        <taxon>Dikarya</taxon>
        <taxon>Basidiomycota</taxon>
        <taxon>Agaricomycotina</taxon>
        <taxon>Agaricomycetes</taxon>
        <taxon>Polyporales</taxon>
        <taxon>Meripilaceae</taxon>
        <taxon>Meripilus</taxon>
    </lineage>
</organism>
<evidence type="ECO:0000313" key="2">
    <source>
        <dbReference type="Proteomes" id="UP001212997"/>
    </source>
</evidence>
<dbReference type="InterPro" id="IPR023214">
    <property type="entry name" value="HAD_sf"/>
</dbReference>
<accession>A0AAD5UYM7</accession>
<proteinExistence type="predicted"/>
<dbReference type="Gene3D" id="3.40.50.1000">
    <property type="entry name" value="HAD superfamily/HAD-like"/>
    <property type="match status" value="1"/>
</dbReference>
<dbReference type="Pfam" id="PF09419">
    <property type="entry name" value="PGP_phosphatase"/>
    <property type="match status" value="1"/>
</dbReference>
<evidence type="ECO:0008006" key="3">
    <source>
        <dbReference type="Google" id="ProtNLM"/>
    </source>
</evidence>
<keyword evidence="2" id="KW-1185">Reference proteome</keyword>
<comment type="caution">
    <text evidence="1">The sequence shown here is derived from an EMBL/GenBank/DDBJ whole genome shotgun (WGS) entry which is preliminary data.</text>
</comment>
<reference evidence="1" key="1">
    <citation type="submission" date="2022-07" db="EMBL/GenBank/DDBJ databases">
        <title>Genome Sequence of Physisporinus lineatus.</title>
        <authorList>
            <person name="Buettner E."/>
        </authorList>
    </citation>
    <scope>NUCLEOTIDE SEQUENCE</scope>
    <source>
        <strain evidence="1">VT162</strain>
    </source>
</reference>
<dbReference type="AlphaFoldDB" id="A0AAD5UYM7"/>
<protein>
    <recommendedName>
        <fullName evidence="3">HAD phosphatase</fullName>
    </recommendedName>
</protein>
<dbReference type="InterPro" id="IPR027706">
    <property type="entry name" value="PGP_Pase"/>
</dbReference>
<name>A0AAD5UYM7_9APHY</name>
<gene>
    <name evidence="1" type="ORF">NLI96_g7732</name>
</gene>
<dbReference type="InterPro" id="IPR036412">
    <property type="entry name" value="HAD-like_sf"/>
</dbReference>